<evidence type="ECO:0000313" key="2">
    <source>
        <dbReference type="EMBL" id="MBD1599592.1"/>
    </source>
</evidence>
<reference evidence="2 3" key="1">
    <citation type="journal article" date="2020" name="Insects">
        <title>Bacteria Belonging to Pseudomonas typographi sp. nov. from the Bark Beetle Ips typographus Have Genomic Potential to Aid in the Host Ecology.</title>
        <authorList>
            <person name="Peral-Aranega E."/>
            <person name="Saati-Santamaria Z."/>
            <person name="Kolarik M."/>
            <person name="Rivas R."/>
            <person name="Garcia-Fraile P."/>
        </authorList>
    </citation>
    <scope>NUCLEOTIDE SEQUENCE [LARGE SCALE GENOMIC DNA]</scope>
    <source>
        <strain evidence="2 3">CA3A</strain>
    </source>
</reference>
<comment type="caution">
    <text evidence="2">The sequence shown here is derived from an EMBL/GenBank/DDBJ whole genome shotgun (WGS) entry which is preliminary data.</text>
</comment>
<accession>A0ABR7Z2B9</accession>
<protein>
    <submittedName>
        <fullName evidence="2">Peptidase C39 family protein</fullName>
    </submittedName>
</protein>
<feature type="signal peptide" evidence="1">
    <location>
        <begin position="1"/>
        <end position="25"/>
    </location>
</feature>
<dbReference type="EMBL" id="JAAOCA010000014">
    <property type="protein sequence ID" value="MBD1599592.1"/>
    <property type="molecule type" value="Genomic_DNA"/>
</dbReference>
<dbReference type="Proteomes" id="UP000805841">
    <property type="component" value="Unassembled WGS sequence"/>
</dbReference>
<evidence type="ECO:0000313" key="3">
    <source>
        <dbReference type="Proteomes" id="UP000805841"/>
    </source>
</evidence>
<dbReference type="RefSeq" id="WP_190421131.1">
    <property type="nucleotide sequence ID" value="NZ_JAAOCA010000014.1"/>
</dbReference>
<organism evidence="2 3">
    <name type="scientific">Pseudomonas typographi</name>
    <dbReference type="NCBI Taxonomy" id="2715964"/>
    <lineage>
        <taxon>Bacteria</taxon>
        <taxon>Pseudomonadati</taxon>
        <taxon>Pseudomonadota</taxon>
        <taxon>Gammaproteobacteria</taxon>
        <taxon>Pseudomonadales</taxon>
        <taxon>Pseudomonadaceae</taxon>
        <taxon>Pseudomonas</taxon>
    </lineage>
</organism>
<keyword evidence="1" id="KW-0732">Signal</keyword>
<name>A0ABR7Z2B9_9PSED</name>
<sequence length="232" mass="25426">MAPQYSPFAYRLRLAAGLALALAMAGCSSKPAPLVPPTPIAGLPDKVELGGVPFYRGRDDQSAPEVLAAALRQQGVTVTPGLVEPALKLDQQHGQLNEAISNAAREYGMVVYPLEPKLEALMFQVAAGFPVLVRYDEGSMFWSQPRYALLVGFDRYHKEVILRAGEQRRLRMPISDFTSAWAKQQHWAVLVQSPRQLPAHVDATRWREAAGKLAQAGQEQAAAQATRTLEAR</sequence>
<evidence type="ECO:0000256" key="1">
    <source>
        <dbReference type="SAM" id="SignalP"/>
    </source>
</evidence>
<keyword evidence="3" id="KW-1185">Reference proteome</keyword>
<feature type="chain" id="PRO_5047013190" evidence="1">
    <location>
        <begin position="26"/>
        <end position="232"/>
    </location>
</feature>
<proteinExistence type="predicted"/>
<dbReference type="Gene3D" id="3.90.70.10">
    <property type="entry name" value="Cysteine proteinases"/>
    <property type="match status" value="1"/>
</dbReference>
<gene>
    <name evidence="2" type="ORF">HAQ05_12870</name>
</gene>